<evidence type="ECO:0000313" key="11">
    <source>
        <dbReference type="Proteomes" id="UP000189681"/>
    </source>
</evidence>
<dbReference type="NCBIfam" id="TIGR00029">
    <property type="entry name" value="S20"/>
    <property type="match status" value="1"/>
</dbReference>
<keyword evidence="4 8" id="KW-0694">RNA-binding</keyword>
<evidence type="ECO:0000256" key="9">
    <source>
        <dbReference type="SAM" id="MobiDB-lite"/>
    </source>
</evidence>
<dbReference type="AlphaFoldDB" id="A0A1V4AWN3"/>
<evidence type="ECO:0000256" key="6">
    <source>
        <dbReference type="ARBA" id="ARBA00023274"/>
    </source>
</evidence>
<protein>
    <recommendedName>
        <fullName evidence="7 8">Small ribosomal subunit protein bS20</fullName>
    </recommendedName>
</protein>
<comment type="caution">
    <text evidence="10">The sequence shown here is derived from an EMBL/GenBank/DDBJ whole genome shotgun (WGS) entry which is preliminary data.</text>
</comment>
<evidence type="ECO:0000256" key="5">
    <source>
        <dbReference type="ARBA" id="ARBA00022980"/>
    </source>
</evidence>
<evidence type="ECO:0000256" key="1">
    <source>
        <dbReference type="ARBA" id="ARBA00003134"/>
    </source>
</evidence>
<evidence type="ECO:0000313" key="10">
    <source>
        <dbReference type="EMBL" id="OOP57540.1"/>
    </source>
</evidence>
<dbReference type="GO" id="GO:0015935">
    <property type="term" value="C:small ribosomal subunit"/>
    <property type="evidence" value="ECO:0007669"/>
    <property type="project" value="TreeGrafter"/>
</dbReference>
<accession>A0A1V4AWN3</accession>
<keyword evidence="5 8" id="KW-0689">Ribosomal protein</keyword>
<dbReference type="GO" id="GO:0070181">
    <property type="term" value="F:small ribosomal subunit rRNA binding"/>
    <property type="evidence" value="ECO:0007669"/>
    <property type="project" value="TreeGrafter"/>
</dbReference>
<comment type="similarity">
    <text evidence="2 8">Belongs to the bacterial ribosomal protein bS20 family.</text>
</comment>
<dbReference type="InterPro" id="IPR036510">
    <property type="entry name" value="Ribosomal_bS20_sf"/>
</dbReference>
<dbReference type="STRING" id="1004156.AYP45_02810"/>
<dbReference type="GO" id="GO:0005829">
    <property type="term" value="C:cytosol"/>
    <property type="evidence" value="ECO:0007669"/>
    <property type="project" value="TreeGrafter"/>
</dbReference>
<dbReference type="PANTHER" id="PTHR33398:SF1">
    <property type="entry name" value="SMALL RIBOSOMAL SUBUNIT PROTEIN BS20C"/>
    <property type="match status" value="1"/>
</dbReference>
<dbReference type="GO" id="GO:0006412">
    <property type="term" value="P:translation"/>
    <property type="evidence" value="ECO:0007669"/>
    <property type="project" value="UniProtKB-UniRule"/>
</dbReference>
<dbReference type="PANTHER" id="PTHR33398">
    <property type="entry name" value="30S RIBOSOMAL PROTEIN S20"/>
    <property type="match status" value="1"/>
</dbReference>
<evidence type="ECO:0000256" key="2">
    <source>
        <dbReference type="ARBA" id="ARBA00007634"/>
    </source>
</evidence>
<feature type="compositionally biased region" description="Basic residues" evidence="9">
    <location>
        <begin position="69"/>
        <end position="79"/>
    </location>
</feature>
<dbReference type="Pfam" id="PF01649">
    <property type="entry name" value="Ribosomal_S20p"/>
    <property type="match status" value="1"/>
</dbReference>
<feature type="region of interest" description="Disordered" evidence="9">
    <location>
        <begin position="69"/>
        <end position="94"/>
    </location>
</feature>
<evidence type="ECO:0000256" key="3">
    <source>
        <dbReference type="ARBA" id="ARBA00022730"/>
    </source>
</evidence>
<dbReference type="Gene3D" id="1.20.58.110">
    <property type="entry name" value="Ribosomal protein S20"/>
    <property type="match status" value="1"/>
</dbReference>
<sequence length="94" mass="10533">MPTMKSAKKRLRQNVKHNLRNRASRSALKTQIKGFLGVVKEGTVQEAEEKLRLTVKTLDKAASKGILHKKTANRKKSRLATKLNQIKAAAQQKS</sequence>
<reference evidence="10 11" key="1">
    <citation type="journal article" date="2017" name="Water Res.">
        <title>Discovery and metagenomic analysis of an anammox bacterial enrichment related to Candidatus "Brocadia caroliniensis" in a full-scale glycerol-fed nitritation-denitritation separate centrate treatment process.</title>
        <authorList>
            <person name="Park H."/>
            <person name="Brotto A.C."/>
            <person name="van Loosdrecht M.C."/>
            <person name="Chandran K."/>
        </authorList>
    </citation>
    <scope>NUCLEOTIDE SEQUENCE [LARGE SCALE GENOMIC DNA]</scope>
    <source>
        <strain evidence="10">26THWARD</strain>
    </source>
</reference>
<keyword evidence="6 8" id="KW-0687">Ribonucleoprotein</keyword>
<dbReference type="Proteomes" id="UP000189681">
    <property type="component" value="Unassembled WGS sequence"/>
</dbReference>
<dbReference type="GO" id="GO:0003735">
    <property type="term" value="F:structural constituent of ribosome"/>
    <property type="evidence" value="ECO:0007669"/>
    <property type="project" value="InterPro"/>
</dbReference>
<gene>
    <name evidence="8" type="primary">rpsT</name>
    <name evidence="10" type="ORF">AYP45_02810</name>
</gene>
<dbReference type="HAMAP" id="MF_00500">
    <property type="entry name" value="Ribosomal_bS20"/>
    <property type="match status" value="1"/>
</dbReference>
<dbReference type="SUPFAM" id="SSF46992">
    <property type="entry name" value="Ribosomal protein S20"/>
    <property type="match status" value="1"/>
</dbReference>
<dbReference type="FunFam" id="1.20.58.110:FF:000001">
    <property type="entry name" value="30S ribosomal protein S20"/>
    <property type="match status" value="1"/>
</dbReference>
<dbReference type="EMBL" id="AYTS01000025">
    <property type="protein sequence ID" value="OOP57540.1"/>
    <property type="molecule type" value="Genomic_DNA"/>
</dbReference>
<organism evidence="10 11">
    <name type="scientific">Candidatus Brocadia carolinensis</name>
    <dbReference type="NCBI Taxonomy" id="1004156"/>
    <lineage>
        <taxon>Bacteria</taxon>
        <taxon>Pseudomonadati</taxon>
        <taxon>Planctomycetota</taxon>
        <taxon>Candidatus Brocadiia</taxon>
        <taxon>Candidatus Brocadiales</taxon>
        <taxon>Candidatus Brocadiaceae</taxon>
        <taxon>Candidatus Brocadia</taxon>
    </lineage>
</organism>
<dbReference type="InterPro" id="IPR002583">
    <property type="entry name" value="Ribosomal_bS20"/>
</dbReference>
<evidence type="ECO:0000256" key="4">
    <source>
        <dbReference type="ARBA" id="ARBA00022884"/>
    </source>
</evidence>
<evidence type="ECO:0000256" key="7">
    <source>
        <dbReference type="ARBA" id="ARBA00035136"/>
    </source>
</evidence>
<keyword evidence="3 8" id="KW-0699">rRNA-binding</keyword>
<proteinExistence type="inferred from homology"/>
<evidence type="ECO:0000256" key="8">
    <source>
        <dbReference type="HAMAP-Rule" id="MF_00500"/>
    </source>
</evidence>
<comment type="function">
    <text evidence="1 8">Binds directly to 16S ribosomal RNA.</text>
</comment>
<name>A0A1V4AWN3_9BACT</name>